<protein>
    <submittedName>
        <fullName evidence="2">Putative ribosomal protein YlxQ</fullName>
    </submittedName>
</protein>
<evidence type="ECO:0000313" key="2">
    <source>
        <dbReference type="EMBL" id="QSQ09935.1"/>
    </source>
</evidence>
<dbReference type="Gene3D" id="3.30.1330.30">
    <property type="match status" value="1"/>
</dbReference>
<dbReference type="Proteomes" id="UP000662904">
    <property type="component" value="Chromosome"/>
</dbReference>
<keyword evidence="2" id="KW-0687">Ribonucleoprotein</keyword>
<dbReference type="KEGG" id="kme:H0A61_02316"/>
<dbReference type="SUPFAM" id="SSF55315">
    <property type="entry name" value="L30e-like"/>
    <property type="match status" value="1"/>
</dbReference>
<keyword evidence="3" id="KW-1185">Reference proteome</keyword>
<dbReference type="InterPro" id="IPR004038">
    <property type="entry name" value="Ribosomal_eL8/eL30/eS12/Gad45"/>
</dbReference>
<evidence type="ECO:0000313" key="3">
    <source>
        <dbReference type="Proteomes" id="UP000662904"/>
    </source>
</evidence>
<feature type="domain" description="Ribosomal protein eL8/eL30/eS12/Gadd45" evidence="1">
    <location>
        <begin position="6"/>
        <end position="90"/>
    </location>
</feature>
<keyword evidence="2" id="KW-0689">Ribosomal protein</keyword>
<accession>A0A8A0RNF3</accession>
<proteinExistence type="predicted"/>
<dbReference type="AlphaFoldDB" id="A0A8A0RNF3"/>
<gene>
    <name evidence="2" type="primary">rplGA</name>
    <name evidence="2" type="ORF">H0A61_02316</name>
</gene>
<evidence type="ECO:0000259" key="1">
    <source>
        <dbReference type="Pfam" id="PF01248"/>
    </source>
</evidence>
<dbReference type="GO" id="GO:0005840">
    <property type="term" value="C:ribosome"/>
    <property type="evidence" value="ECO:0007669"/>
    <property type="project" value="UniProtKB-KW"/>
</dbReference>
<dbReference type="EMBL" id="CP059066">
    <property type="protein sequence ID" value="QSQ09935.1"/>
    <property type="molecule type" value="Genomic_DNA"/>
</dbReference>
<dbReference type="InterPro" id="IPR029064">
    <property type="entry name" value="Ribosomal_eL30-like_sf"/>
</dbReference>
<organism evidence="2 3">
    <name type="scientific">Koleobacter methoxysyntrophicus</name>
    <dbReference type="NCBI Taxonomy" id="2751313"/>
    <lineage>
        <taxon>Bacteria</taxon>
        <taxon>Bacillati</taxon>
        <taxon>Bacillota</taxon>
        <taxon>Clostridia</taxon>
        <taxon>Koleobacterales</taxon>
        <taxon>Koleobacteraceae</taxon>
        <taxon>Koleobacter</taxon>
    </lineage>
</organism>
<dbReference type="Pfam" id="PF01248">
    <property type="entry name" value="Ribosomal_L7Ae"/>
    <property type="match status" value="1"/>
</dbReference>
<reference evidence="2" key="1">
    <citation type="submission" date="2020-07" db="EMBL/GenBank/DDBJ databases">
        <title>Koleobacter methoxysyntrophicus gen. nov., sp. nov., a novel anaerobic bacterium isolated from deep subsurface oil field and proposal of Koleobacterales ord. nov. in the phylum Firmicutes.</title>
        <authorList>
            <person name="Sakamoto S."/>
            <person name="Tamaki H."/>
        </authorList>
    </citation>
    <scope>NUCLEOTIDE SEQUENCE</scope>
    <source>
        <strain evidence="2">NRmbB1</strain>
    </source>
</reference>
<sequence length="106" mass="11831">MNNMKNIYSLLGISQKAGKVVSGETKTEWAVRRGKVNLVIIAADSSENTIKKFITLCQNYNVEYRVFGEKDKIGHSIGKNRRAVIAISDPNLTKVIIAKIDSKQFC</sequence>
<name>A0A8A0RNF3_9FIRM</name>